<reference evidence="2" key="1">
    <citation type="submission" date="2020-03" db="EMBL/GenBank/DDBJ databases">
        <title>Genome of Pelagibius litoralis DSM 21314T.</title>
        <authorList>
            <person name="Wang G."/>
        </authorList>
    </citation>
    <scope>NUCLEOTIDE SEQUENCE</scope>
    <source>
        <strain evidence="2">DSM 21314</strain>
    </source>
</reference>
<keyword evidence="1" id="KW-0472">Membrane</keyword>
<accession>A0A967KHG3</accession>
<dbReference type="EMBL" id="JAAQPH010000020">
    <property type="protein sequence ID" value="NIA71251.1"/>
    <property type="molecule type" value="Genomic_DNA"/>
</dbReference>
<dbReference type="Proteomes" id="UP000761264">
    <property type="component" value="Unassembled WGS sequence"/>
</dbReference>
<organism evidence="2 3">
    <name type="scientific">Pelagibius litoralis</name>
    <dbReference type="NCBI Taxonomy" id="374515"/>
    <lineage>
        <taxon>Bacteria</taxon>
        <taxon>Pseudomonadati</taxon>
        <taxon>Pseudomonadota</taxon>
        <taxon>Alphaproteobacteria</taxon>
        <taxon>Rhodospirillales</taxon>
        <taxon>Rhodovibrionaceae</taxon>
        <taxon>Pelagibius</taxon>
    </lineage>
</organism>
<dbReference type="RefSeq" id="WP_167228693.1">
    <property type="nucleotide sequence ID" value="NZ_JAAQPH010000020.1"/>
</dbReference>
<gene>
    <name evidence="2" type="ORF">HBA54_21865</name>
</gene>
<evidence type="ECO:0000313" key="3">
    <source>
        <dbReference type="Proteomes" id="UP000761264"/>
    </source>
</evidence>
<feature type="transmembrane region" description="Helical" evidence="1">
    <location>
        <begin position="152"/>
        <end position="172"/>
    </location>
</feature>
<keyword evidence="3" id="KW-1185">Reference proteome</keyword>
<keyword evidence="1" id="KW-0812">Transmembrane</keyword>
<evidence type="ECO:0000256" key="1">
    <source>
        <dbReference type="SAM" id="Phobius"/>
    </source>
</evidence>
<sequence length="193" mass="21288">MLRTTDKAVAICGSEEPRDTAFQALSCRNKRKGGSRDITSEALLLRLPATQSVNAIQSVKEGAAGSQTTSALGRSLVKALCNFGGTGPGPPTVLIGLNQRLPRKTAGAARAGPGRGWHLLLATLEKEGILYTRTSGLFFMVHEIRNNRSNFIIFYLEFIEIFLDYLFTMIFHQKPSCLSQRRRNDDPLLHDEP</sequence>
<dbReference type="AlphaFoldDB" id="A0A967KHG3"/>
<comment type="caution">
    <text evidence="2">The sequence shown here is derived from an EMBL/GenBank/DDBJ whole genome shotgun (WGS) entry which is preliminary data.</text>
</comment>
<evidence type="ECO:0000313" key="2">
    <source>
        <dbReference type="EMBL" id="NIA71251.1"/>
    </source>
</evidence>
<proteinExistence type="predicted"/>
<name>A0A967KHG3_9PROT</name>
<protein>
    <submittedName>
        <fullName evidence="2">Uncharacterized protein</fullName>
    </submittedName>
</protein>
<keyword evidence="1" id="KW-1133">Transmembrane helix</keyword>